<dbReference type="Proteomes" id="UP000440732">
    <property type="component" value="Unassembled WGS sequence"/>
</dbReference>
<evidence type="ECO:0000313" key="8">
    <source>
        <dbReference type="EMBL" id="KAE9318038.1"/>
    </source>
</evidence>
<dbReference type="EMBL" id="QXGB01000277">
    <property type="protein sequence ID" value="KAE9221461.1"/>
    <property type="molecule type" value="Genomic_DNA"/>
</dbReference>
<dbReference type="Proteomes" id="UP000460718">
    <property type="component" value="Unassembled WGS sequence"/>
</dbReference>
<evidence type="ECO:0000313" key="13">
    <source>
        <dbReference type="Proteomes" id="UP000440732"/>
    </source>
</evidence>
<evidence type="ECO:0000313" key="3">
    <source>
        <dbReference type="EMBL" id="KAE9017369.1"/>
    </source>
</evidence>
<evidence type="ECO:0000313" key="4">
    <source>
        <dbReference type="EMBL" id="KAE9122180.1"/>
    </source>
</evidence>
<dbReference type="Proteomes" id="UP000440367">
    <property type="component" value="Unassembled WGS sequence"/>
</dbReference>
<sequence>MKVPVRWSTSSGLVIIGQASSAYPPPLRGTACYTELDPAQCRSCPRQHAEAQSSVGVPTSARGIIPGQRHSR</sequence>
<dbReference type="Proteomes" id="UP000437068">
    <property type="component" value="Unassembled WGS sequence"/>
</dbReference>
<dbReference type="EMBL" id="QXFZ01000301">
    <property type="protein sequence ID" value="KAE9122180.1"/>
    <property type="molecule type" value="Genomic_DNA"/>
</dbReference>
<evidence type="ECO:0000313" key="11">
    <source>
        <dbReference type="Proteomes" id="UP000437068"/>
    </source>
</evidence>
<proteinExistence type="predicted"/>
<dbReference type="EMBL" id="QXGE01000264">
    <property type="protein sequence ID" value="KAE9318038.1"/>
    <property type="molecule type" value="Genomic_DNA"/>
</dbReference>
<dbReference type="Proteomes" id="UP000429523">
    <property type="component" value="Unassembled WGS sequence"/>
</dbReference>
<evidence type="ECO:0000313" key="12">
    <source>
        <dbReference type="Proteomes" id="UP000440367"/>
    </source>
</evidence>
<accession>A0A6A3ZRB2</accession>
<dbReference type="EMBL" id="QXGD01000358">
    <property type="protein sequence ID" value="KAE9242067.1"/>
    <property type="molecule type" value="Genomic_DNA"/>
</dbReference>
<evidence type="ECO:0000313" key="15">
    <source>
        <dbReference type="Proteomes" id="UP000460718"/>
    </source>
</evidence>
<evidence type="ECO:0000313" key="5">
    <source>
        <dbReference type="EMBL" id="KAE9146044.1"/>
    </source>
</evidence>
<dbReference type="AlphaFoldDB" id="A0A6A3ZRB2"/>
<evidence type="ECO:0000313" key="10">
    <source>
        <dbReference type="Proteomes" id="UP000433483"/>
    </source>
</evidence>
<feature type="region of interest" description="Disordered" evidence="1">
    <location>
        <begin position="48"/>
        <end position="72"/>
    </location>
</feature>
<evidence type="ECO:0000313" key="2">
    <source>
        <dbReference type="EMBL" id="KAE8941403.1"/>
    </source>
</evidence>
<evidence type="ECO:0000313" key="14">
    <source>
        <dbReference type="Proteomes" id="UP000441208"/>
    </source>
</evidence>
<keyword evidence="10" id="KW-1185">Reference proteome</keyword>
<organism evidence="7 12">
    <name type="scientific">Phytophthora fragariae</name>
    <dbReference type="NCBI Taxonomy" id="53985"/>
    <lineage>
        <taxon>Eukaryota</taxon>
        <taxon>Sar</taxon>
        <taxon>Stramenopiles</taxon>
        <taxon>Oomycota</taxon>
        <taxon>Peronosporomycetes</taxon>
        <taxon>Peronosporales</taxon>
        <taxon>Peronosporaceae</taxon>
        <taxon>Phytophthora</taxon>
    </lineage>
</organism>
<dbReference type="EMBL" id="QXGF01000362">
    <property type="protein sequence ID" value="KAE8941403.1"/>
    <property type="molecule type" value="Genomic_DNA"/>
</dbReference>
<protein>
    <submittedName>
        <fullName evidence="7">Uncharacterized protein</fullName>
    </submittedName>
</protein>
<evidence type="ECO:0000256" key="1">
    <source>
        <dbReference type="SAM" id="MobiDB-lite"/>
    </source>
</evidence>
<dbReference type="EMBL" id="QXGA01000432">
    <property type="protein sequence ID" value="KAE9146044.1"/>
    <property type="molecule type" value="Genomic_DNA"/>
</dbReference>
<dbReference type="EMBL" id="QXFW01000288">
    <property type="protein sequence ID" value="KAE9017369.1"/>
    <property type="molecule type" value="Genomic_DNA"/>
</dbReference>
<evidence type="ECO:0000313" key="7">
    <source>
        <dbReference type="EMBL" id="KAE9242067.1"/>
    </source>
</evidence>
<name>A0A6A3ZRB2_9STRA</name>
<evidence type="ECO:0000313" key="6">
    <source>
        <dbReference type="EMBL" id="KAE9221461.1"/>
    </source>
</evidence>
<gene>
    <name evidence="8" type="ORF">PF001_g6568</name>
    <name evidence="7" type="ORF">PF002_g8937</name>
    <name evidence="6" type="ORF">PF005_g7091</name>
    <name evidence="5" type="ORF">PF006_g9151</name>
    <name evidence="4" type="ORF">PF007_g7538</name>
    <name evidence="2" type="ORF">PF009_g8799</name>
    <name evidence="3" type="ORF">PF011_g6726</name>
</gene>
<evidence type="ECO:0000313" key="9">
    <source>
        <dbReference type="Proteomes" id="UP000429523"/>
    </source>
</evidence>
<dbReference type="Proteomes" id="UP000441208">
    <property type="component" value="Unassembled WGS sequence"/>
</dbReference>
<comment type="caution">
    <text evidence="7">The sequence shown here is derived from an EMBL/GenBank/DDBJ whole genome shotgun (WGS) entry which is preliminary data.</text>
</comment>
<dbReference type="Proteomes" id="UP000433483">
    <property type="component" value="Unassembled WGS sequence"/>
</dbReference>
<reference evidence="9 10" key="1">
    <citation type="submission" date="2018-08" db="EMBL/GenBank/DDBJ databases">
        <title>Genomic investigation of the strawberry pathogen Phytophthora fragariae indicates pathogenicity is determined by transcriptional variation in three key races.</title>
        <authorList>
            <person name="Adams T.M."/>
            <person name="Armitage A.D."/>
            <person name="Sobczyk M.K."/>
            <person name="Bates H.J."/>
            <person name="Dunwell J.M."/>
            <person name="Nellist C.F."/>
            <person name="Harrison R.J."/>
        </authorList>
    </citation>
    <scope>NUCLEOTIDE SEQUENCE [LARGE SCALE GENOMIC DNA]</scope>
    <source>
        <strain evidence="8 11">A4</strain>
        <strain evidence="7 12">BC-1</strain>
        <strain evidence="6 10">NOV-27</strain>
        <strain evidence="5 13">NOV-5</strain>
        <strain evidence="4 14">NOV-71</strain>
        <strain evidence="2 9">NOV-9</strain>
        <strain evidence="3 15">SCRP245</strain>
    </source>
</reference>